<sequence length="55" mass="5934">MPSISTYTYQLLAFADAIDLGKSVKTDAKDALAQAILIDAAYTSSNLPLRPTFKI</sequence>
<organism evidence="1">
    <name type="scientific">freshwater metagenome</name>
    <dbReference type="NCBI Taxonomy" id="449393"/>
    <lineage>
        <taxon>unclassified sequences</taxon>
        <taxon>metagenomes</taxon>
        <taxon>ecological metagenomes</taxon>
    </lineage>
</organism>
<accession>A0A6J6G3F5</accession>
<proteinExistence type="predicted"/>
<dbReference type="AlphaFoldDB" id="A0A6J6G3F5"/>
<name>A0A6J6G3F5_9ZZZZ</name>
<dbReference type="EMBL" id="CAEZUH010000048">
    <property type="protein sequence ID" value="CAB4594509.1"/>
    <property type="molecule type" value="Genomic_DNA"/>
</dbReference>
<evidence type="ECO:0000313" key="1">
    <source>
        <dbReference type="EMBL" id="CAB4594509.1"/>
    </source>
</evidence>
<reference evidence="1" key="1">
    <citation type="submission" date="2020-05" db="EMBL/GenBank/DDBJ databases">
        <authorList>
            <person name="Chiriac C."/>
            <person name="Salcher M."/>
            <person name="Ghai R."/>
            <person name="Kavagutti S V."/>
        </authorList>
    </citation>
    <scope>NUCLEOTIDE SEQUENCE</scope>
</reference>
<protein>
    <submittedName>
        <fullName evidence="1">Unannotated protein</fullName>
    </submittedName>
</protein>
<gene>
    <name evidence="1" type="ORF">UFOPK1798_00627</name>
</gene>
<dbReference type="Gene3D" id="3.30.360.10">
    <property type="entry name" value="Dihydrodipicolinate Reductase, domain 2"/>
    <property type="match status" value="1"/>
</dbReference>